<evidence type="ECO:0000256" key="2">
    <source>
        <dbReference type="SAM" id="Phobius"/>
    </source>
</evidence>
<dbReference type="KEGG" id="ssai:N0B31_19170"/>
<reference evidence="4" key="1">
    <citation type="submission" date="2022-09" db="EMBL/GenBank/DDBJ databases">
        <title>Diverse halophilic archaea isolated from saline environments.</title>
        <authorList>
            <person name="Cui H.-L."/>
        </authorList>
    </citation>
    <scope>NUCLEOTIDE SEQUENCE</scope>
    <source>
        <strain evidence="4">ZS-35-S2</strain>
    </source>
</reference>
<dbReference type="Proteomes" id="UP001057580">
    <property type="component" value="Chromosome"/>
</dbReference>
<evidence type="ECO:0000313" key="5">
    <source>
        <dbReference type="Proteomes" id="UP001057580"/>
    </source>
</evidence>
<protein>
    <recommendedName>
        <fullName evidence="3">C2H2-type domain-containing protein</fullName>
    </recommendedName>
</protein>
<accession>A0A9E7U4E9</accession>
<name>A0A9E7U4E9_9EURY</name>
<feature type="compositionally biased region" description="Polar residues" evidence="1">
    <location>
        <begin position="59"/>
        <end position="69"/>
    </location>
</feature>
<dbReference type="SUPFAM" id="SSF118310">
    <property type="entry name" value="AN1-like Zinc finger"/>
    <property type="match status" value="1"/>
</dbReference>
<evidence type="ECO:0000259" key="3">
    <source>
        <dbReference type="PROSITE" id="PS50157"/>
    </source>
</evidence>
<keyword evidence="2" id="KW-0472">Membrane</keyword>
<feature type="region of interest" description="Disordered" evidence="1">
    <location>
        <begin position="39"/>
        <end position="105"/>
    </location>
</feature>
<keyword evidence="2" id="KW-0812">Transmembrane</keyword>
<proteinExistence type="predicted"/>
<feature type="domain" description="C2H2-type" evidence="3">
    <location>
        <begin position="16"/>
        <end position="49"/>
    </location>
</feature>
<evidence type="ECO:0000256" key="1">
    <source>
        <dbReference type="SAM" id="MobiDB-lite"/>
    </source>
</evidence>
<dbReference type="RefSeq" id="WP_260593219.1">
    <property type="nucleotide sequence ID" value="NZ_CP104003.1"/>
</dbReference>
<dbReference type="PROSITE" id="PS50157">
    <property type="entry name" value="ZINC_FINGER_C2H2_2"/>
    <property type="match status" value="1"/>
</dbReference>
<evidence type="ECO:0000313" key="4">
    <source>
        <dbReference type="EMBL" id="UWM54225.1"/>
    </source>
</evidence>
<dbReference type="GeneID" id="74944590"/>
<dbReference type="Gene3D" id="4.10.1110.10">
    <property type="entry name" value="AN1-like Zinc finger"/>
    <property type="match status" value="1"/>
</dbReference>
<keyword evidence="2" id="KW-1133">Transmembrane helix</keyword>
<keyword evidence="5" id="KW-1185">Reference proteome</keyword>
<gene>
    <name evidence="4" type="ORF">N0B31_19170</name>
</gene>
<organism evidence="4 5">
    <name type="scientific">Salinirubellus salinus</name>
    <dbReference type="NCBI Taxonomy" id="1364945"/>
    <lineage>
        <taxon>Archaea</taxon>
        <taxon>Methanobacteriati</taxon>
        <taxon>Methanobacteriota</taxon>
        <taxon>Stenosarchaea group</taxon>
        <taxon>Halobacteria</taxon>
        <taxon>Halobacteriales</taxon>
        <taxon>Natronomonadaceae</taxon>
        <taxon>Salinirubellus</taxon>
    </lineage>
</organism>
<dbReference type="AlphaFoldDB" id="A0A9E7U4E9"/>
<dbReference type="InterPro" id="IPR013087">
    <property type="entry name" value="Znf_C2H2_type"/>
</dbReference>
<dbReference type="InterPro" id="IPR035896">
    <property type="entry name" value="AN1-like_Znf"/>
</dbReference>
<dbReference type="EMBL" id="CP104003">
    <property type="protein sequence ID" value="UWM54225.1"/>
    <property type="molecule type" value="Genomic_DNA"/>
</dbReference>
<sequence length="161" mass="17104">MTGACAACGADDELLFTCRHCERRFCQRHELPHHTCEQFRSGGHTPEPSADESPAESSTRTTAGPTSATRRGDQSPERTPSPEATVAADGPVGTEEPVGPMDSERAVGVVSPASSPRSLGEWLGHQTYLTFLFKIGGLALLLNVAFYGGVALTLYDPFGLL</sequence>
<feature type="transmembrane region" description="Helical" evidence="2">
    <location>
        <begin position="131"/>
        <end position="155"/>
    </location>
</feature>